<dbReference type="AlphaFoldDB" id="A0AAN7B9Q6"/>
<accession>A0AAN7B9Q6</accession>
<feature type="region of interest" description="Disordered" evidence="1">
    <location>
        <begin position="156"/>
        <end position="197"/>
    </location>
</feature>
<gene>
    <name evidence="2" type="ORF">QBC37DRAFT_414052</name>
</gene>
<dbReference type="Proteomes" id="UP001301769">
    <property type="component" value="Unassembled WGS sequence"/>
</dbReference>
<dbReference type="EMBL" id="MU858057">
    <property type="protein sequence ID" value="KAK4217836.1"/>
    <property type="molecule type" value="Genomic_DNA"/>
</dbReference>
<comment type="caution">
    <text evidence="2">The sequence shown here is derived from an EMBL/GenBank/DDBJ whole genome shotgun (WGS) entry which is preliminary data.</text>
</comment>
<organism evidence="2 3">
    <name type="scientific">Rhypophila decipiens</name>
    <dbReference type="NCBI Taxonomy" id="261697"/>
    <lineage>
        <taxon>Eukaryota</taxon>
        <taxon>Fungi</taxon>
        <taxon>Dikarya</taxon>
        <taxon>Ascomycota</taxon>
        <taxon>Pezizomycotina</taxon>
        <taxon>Sordariomycetes</taxon>
        <taxon>Sordariomycetidae</taxon>
        <taxon>Sordariales</taxon>
        <taxon>Naviculisporaceae</taxon>
        <taxon>Rhypophila</taxon>
    </lineage>
</organism>
<evidence type="ECO:0000256" key="1">
    <source>
        <dbReference type="SAM" id="MobiDB-lite"/>
    </source>
</evidence>
<name>A0AAN7B9Q6_9PEZI</name>
<reference evidence="2" key="1">
    <citation type="journal article" date="2023" name="Mol. Phylogenet. Evol.">
        <title>Genome-scale phylogeny and comparative genomics of the fungal order Sordariales.</title>
        <authorList>
            <person name="Hensen N."/>
            <person name="Bonometti L."/>
            <person name="Westerberg I."/>
            <person name="Brannstrom I.O."/>
            <person name="Guillou S."/>
            <person name="Cros-Aarteil S."/>
            <person name="Calhoun S."/>
            <person name="Haridas S."/>
            <person name="Kuo A."/>
            <person name="Mondo S."/>
            <person name="Pangilinan J."/>
            <person name="Riley R."/>
            <person name="LaButti K."/>
            <person name="Andreopoulos B."/>
            <person name="Lipzen A."/>
            <person name="Chen C."/>
            <person name="Yan M."/>
            <person name="Daum C."/>
            <person name="Ng V."/>
            <person name="Clum A."/>
            <person name="Steindorff A."/>
            <person name="Ohm R.A."/>
            <person name="Martin F."/>
            <person name="Silar P."/>
            <person name="Natvig D.O."/>
            <person name="Lalanne C."/>
            <person name="Gautier V."/>
            <person name="Ament-Velasquez S.L."/>
            <person name="Kruys A."/>
            <person name="Hutchinson M.I."/>
            <person name="Powell A.J."/>
            <person name="Barry K."/>
            <person name="Miller A.N."/>
            <person name="Grigoriev I.V."/>
            <person name="Debuchy R."/>
            <person name="Gladieux P."/>
            <person name="Hiltunen Thoren M."/>
            <person name="Johannesson H."/>
        </authorList>
    </citation>
    <scope>NUCLEOTIDE SEQUENCE</scope>
    <source>
        <strain evidence="2">PSN293</strain>
    </source>
</reference>
<protein>
    <submittedName>
        <fullName evidence="2">Uncharacterized protein</fullName>
    </submittedName>
</protein>
<evidence type="ECO:0000313" key="2">
    <source>
        <dbReference type="EMBL" id="KAK4217836.1"/>
    </source>
</evidence>
<proteinExistence type="predicted"/>
<keyword evidence="3" id="KW-1185">Reference proteome</keyword>
<feature type="region of interest" description="Disordered" evidence="1">
    <location>
        <begin position="1078"/>
        <end position="1107"/>
    </location>
</feature>
<sequence>MSSPLPVPSKAALRALRGLVLGTSCTLALITEDRRRRIDHALKILENGERVKAARSYRAGGGEQLFALEHGEPSLDLTCFRLHGPVPRPPVDGSPELLQDRRVRARKRRDDIAAAPEEDIVGPEQSPGNVVLAGESNRQPAAVVVAASDPFAVLCDGTGESNSRPPPSRISSTPDWGVKGAEQRGENVARAGSNRKRTAKSIAWAAKSPHKPKPAAAPCPTIRKYAFPSNGRIGAMINEACASESLGEITGAVQHVLSAYKAGVAPGVEDKEWVTACALLCRACQKVGRLGDATKLLTQVLQNKVDEETYFAFDPLSLITSLLKQVSSLEDPETCREIMDTCVALFLPRFAQQTQRKSQQLFDLGKALMKNELKLDRLLHIFDLYLRCVHVAAEEQCHLSGFTGWVIDNMHQRGGYKTAVRLFYSRYVNMSPGAASMDKLCGVVVNCVEAAHNYMPEKVLRAMIKLSESSGKKLRADWVMRLLTSHWKREKSLEEVEGLFNELAAVGFDKLMFKPHAICRVMVEIALEAGDTAKVDHYIVQGTSLDPNFANHPSLMGALALFDAKIGNWEAVKRCFTKMDHIISHLPATCPATRRLAIKGANKARSNAFVPILKIYAEEHSIAETEEFLKLYIDRLGVSLSPFMVPLVAKHYAALRDFPALSKWLLYCASAIPQVTPEFGNAILASCRGANMPFFRLRSLFHKLKEINPNAVDRISERIMLNSAISASTGGRIASRRIRLLGIDSPSRATAAYFARKRRCASEQEVRLSMKSLLTRGRPGEALRVYKRALHLGMPENVRSLRLAVLAQLQYAKFGRSNDVCFKRAWDLVAAAQVRGCEVDLAANLLLGKQLRVLLPNRFREQQGATARHGEEVFEFIKDALRKCEQRGIVIDDRMLNQAGLTCLGQQLARGALLFAELAAERVGLGPCYNSMNFRVFMLAYADLFDVEGLRESVERASGSSYWEQWGCRETLRLARVRMMLSRRAGDVASERRLFADGIVKEARERVVHARGDLRERREEFEGFALEIMREAAGAAAVDTSTAQRELVGGDDLPGLGGTEQDEQQDWLLEALDGSGKLAEAAPGKDESAGAGAGAGENLHPSPSPVIVSPARVGPVKKVYYDPSVPPAVSATPLVHESIPKRALLKESVLKKEG</sequence>
<evidence type="ECO:0000313" key="3">
    <source>
        <dbReference type="Proteomes" id="UP001301769"/>
    </source>
</evidence>
<reference evidence="2" key="2">
    <citation type="submission" date="2023-05" db="EMBL/GenBank/DDBJ databases">
        <authorList>
            <consortium name="Lawrence Berkeley National Laboratory"/>
            <person name="Steindorff A."/>
            <person name="Hensen N."/>
            <person name="Bonometti L."/>
            <person name="Westerberg I."/>
            <person name="Brannstrom I.O."/>
            <person name="Guillou S."/>
            <person name="Cros-Aarteil S."/>
            <person name="Calhoun S."/>
            <person name="Haridas S."/>
            <person name="Kuo A."/>
            <person name="Mondo S."/>
            <person name="Pangilinan J."/>
            <person name="Riley R."/>
            <person name="Labutti K."/>
            <person name="Andreopoulos B."/>
            <person name="Lipzen A."/>
            <person name="Chen C."/>
            <person name="Yanf M."/>
            <person name="Daum C."/>
            <person name="Ng V."/>
            <person name="Clum A."/>
            <person name="Ohm R."/>
            <person name="Martin F."/>
            <person name="Silar P."/>
            <person name="Natvig D."/>
            <person name="Lalanne C."/>
            <person name="Gautier V."/>
            <person name="Ament-Velasquez S.L."/>
            <person name="Kruys A."/>
            <person name="Hutchinson M.I."/>
            <person name="Powell A.J."/>
            <person name="Barry K."/>
            <person name="Miller A.N."/>
            <person name="Grigoriev I.V."/>
            <person name="Debuchy R."/>
            <person name="Gladieux P."/>
            <person name="Thoren M.H."/>
            <person name="Johannesson H."/>
        </authorList>
    </citation>
    <scope>NUCLEOTIDE SEQUENCE</scope>
    <source>
        <strain evidence="2">PSN293</strain>
    </source>
</reference>